<dbReference type="InParanoid" id="A0A2P5FJV8"/>
<dbReference type="OrthoDB" id="1165404at2759"/>
<dbReference type="PANTHER" id="PTHR11697:SF230">
    <property type="entry name" value="ZINC FINGER, MYM DOMAIN CONTAINING 1"/>
    <property type="match status" value="1"/>
</dbReference>
<feature type="domain" description="DUF4371" evidence="1">
    <location>
        <begin position="4"/>
        <end position="65"/>
    </location>
</feature>
<dbReference type="AlphaFoldDB" id="A0A2P5FJV8"/>
<accession>A0A2P5FJV8</accession>
<dbReference type="Pfam" id="PF14291">
    <property type="entry name" value="DUF4371"/>
    <property type="match status" value="1"/>
</dbReference>
<dbReference type="Proteomes" id="UP000237000">
    <property type="component" value="Unassembled WGS sequence"/>
</dbReference>
<evidence type="ECO:0000313" key="2">
    <source>
        <dbReference type="EMBL" id="PON98082.1"/>
    </source>
</evidence>
<dbReference type="InterPro" id="IPR025398">
    <property type="entry name" value="DUF4371"/>
</dbReference>
<evidence type="ECO:0000313" key="3">
    <source>
        <dbReference type="Proteomes" id="UP000237000"/>
    </source>
</evidence>
<organism evidence="2 3">
    <name type="scientific">Trema orientale</name>
    <name type="common">Charcoal tree</name>
    <name type="synonym">Celtis orientalis</name>
    <dbReference type="NCBI Taxonomy" id="63057"/>
    <lineage>
        <taxon>Eukaryota</taxon>
        <taxon>Viridiplantae</taxon>
        <taxon>Streptophyta</taxon>
        <taxon>Embryophyta</taxon>
        <taxon>Tracheophyta</taxon>
        <taxon>Spermatophyta</taxon>
        <taxon>Magnoliopsida</taxon>
        <taxon>eudicotyledons</taxon>
        <taxon>Gunneridae</taxon>
        <taxon>Pentapetalae</taxon>
        <taxon>rosids</taxon>
        <taxon>fabids</taxon>
        <taxon>Rosales</taxon>
        <taxon>Cannabaceae</taxon>
        <taxon>Trema</taxon>
    </lineage>
</organism>
<gene>
    <name evidence="2" type="ORF">TorRG33x02_061560</name>
</gene>
<keyword evidence="3" id="KW-1185">Reference proteome</keyword>
<dbReference type="PANTHER" id="PTHR11697">
    <property type="entry name" value="GENERAL TRANSCRIPTION FACTOR 2-RELATED ZINC FINGER PROTEIN"/>
    <property type="match status" value="1"/>
</dbReference>
<dbReference type="InterPro" id="IPR055298">
    <property type="entry name" value="AtLOH3-like"/>
</dbReference>
<evidence type="ECO:0000259" key="1">
    <source>
        <dbReference type="Pfam" id="PF14291"/>
    </source>
</evidence>
<protein>
    <recommendedName>
        <fullName evidence="1">DUF4371 domain-containing protein</fullName>
    </recommendedName>
</protein>
<proteinExistence type="predicted"/>
<feature type="non-terminal residue" evidence="2">
    <location>
        <position position="115"/>
    </location>
</feature>
<sequence>MFTLHYVNNNGHVIEHFIDIVHVSNTTALSLKTAIDELYSRDNLCVPKLRGQGYDGTNNKQGEFNSLKTLILKENPCAYYIHCFAHQPQLVLVVVAKKYIQITSRFSLVTSVVNT</sequence>
<comment type="caution">
    <text evidence="2">The sequence shown here is derived from an EMBL/GenBank/DDBJ whole genome shotgun (WGS) entry which is preliminary data.</text>
</comment>
<reference evidence="3" key="1">
    <citation type="submission" date="2016-06" db="EMBL/GenBank/DDBJ databases">
        <title>Parallel loss of symbiosis genes in relatives of nitrogen-fixing non-legume Parasponia.</title>
        <authorList>
            <person name="Van Velzen R."/>
            <person name="Holmer R."/>
            <person name="Bu F."/>
            <person name="Rutten L."/>
            <person name="Van Zeijl A."/>
            <person name="Liu W."/>
            <person name="Santuari L."/>
            <person name="Cao Q."/>
            <person name="Sharma T."/>
            <person name="Shen D."/>
            <person name="Roswanjaya Y."/>
            <person name="Wardhani T."/>
            <person name="Kalhor M.S."/>
            <person name="Jansen J."/>
            <person name="Van den Hoogen J."/>
            <person name="Gungor B."/>
            <person name="Hartog M."/>
            <person name="Hontelez J."/>
            <person name="Verver J."/>
            <person name="Yang W.-C."/>
            <person name="Schijlen E."/>
            <person name="Repin R."/>
            <person name="Schilthuizen M."/>
            <person name="Schranz E."/>
            <person name="Heidstra R."/>
            <person name="Miyata K."/>
            <person name="Fedorova E."/>
            <person name="Kohlen W."/>
            <person name="Bisseling T."/>
            <person name="Smit S."/>
            <person name="Geurts R."/>
        </authorList>
    </citation>
    <scope>NUCLEOTIDE SEQUENCE [LARGE SCALE GENOMIC DNA]</scope>
    <source>
        <strain evidence="3">cv. RG33-2</strain>
    </source>
</reference>
<dbReference type="EMBL" id="JXTC01000027">
    <property type="protein sequence ID" value="PON98082.1"/>
    <property type="molecule type" value="Genomic_DNA"/>
</dbReference>
<name>A0A2P5FJV8_TREOI</name>